<reference evidence="2" key="1">
    <citation type="submission" date="2018-06" db="EMBL/GenBank/DDBJ databases">
        <authorList>
            <person name="Zhirakovskaya E."/>
        </authorList>
    </citation>
    <scope>NUCLEOTIDE SEQUENCE</scope>
</reference>
<name>A0A3B0YX60_9ZZZZ</name>
<dbReference type="InterPro" id="IPR010131">
    <property type="entry name" value="MdtP/NodT-like"/>
</dbReference>
<accession>A0A3B0YX60</accession>
<keyword evidence="1" id="KW-0175">Coiled coil</keyword>
<dbReference type="Gene3D" id="1.20.1600.10">
    <property type="entry name" value="Outer membrane efflux proteins (OEP)"/>
    <property type="match status" value="1"/>
</dbReference>
<gene>
    <name evidence="2" type="ORF">MNBD_GAMMA14-2160</name>
</gene>
<feature type="coiled-coil region" evidence="1">
    <location>
        <begin position="287"/>
        <end position="314"/>
    </location>
</feature>
<dbReference type="Pfam" id="PF02321">
    <property type="entry name" value="OEP"/>
    <property type="match status" value="2"/>
</dbReference>
<sequence length="412" mass="44992">MQKLTVWGRHLFGCVLLGITASASASDISPALQQLMQNFLSQHPAAQSARADLERAEAQARAAGQPLYNPEVEFDYEDASDITKTVGVAQTFDWNGKRRARNSAAQDNIRAAYATLSATRQQMLGELLGELSQILTTTDGARLAARRVTLLEEFLRLAEQRFAAGDVGQTDVDLARLALSEAQMQSAAASADATATEARLNALVDHPAMGWPVLPALPGSLKKHDTAALLKQHPVLQQLRAEAAAAYASISIANRERRPDPTVSVRGGKEASDGLIGVTVSIPLYLRNTFRAELDAANAEAISAEQRYQNTLRRARSAMQAAVQRYQVTRSALGYWERTGLSSLQGRLETLQRLWQSGEIDTTDYLVQLQQTIDTRISAVELRRATWDAWLAWLQASGTIEQWLGLTKAPAS</sequence>
<evidence type="ECO:0008006" key="3">
    <source>
        <dbReference type="Google" id="ProtNLM"/>
    </source>
</evidence>
<dbReference type="PANTHER" id="PTHR30203">
    <property type="entry name" value="OUTER MEMBRANE CATION EFFLUX PROTEIN"/>
    <property type="match status" value="1"/>
</dbReference>
<evidence type="ECO:0000256" key="1">
    <source>
        <dbReference type="SAM" id="Coils"/>
    </source>
</evidence>
<organism evidence="2">
    <name type="scientific">hydrothermal vent metagenome</name>
    <dbReference type="NCBI Taxonomy" id="652676"/>
    <lineage>
        <taxon>unclassified sequences</taxon>
        <taxon>metagenomes</taxon>
        <taxon>ecological metagenomes</taxon>
    </lineage>
</organism>
<dbReference type="EMBL" id="UOFM01000388">
    <property type="protein sequence ID" value="VAW81250.1"/>
    <property type="molecule type" value="Genomic_DNA"/>
</dbReference>
<evidence type="ECO:0000313" key="2">
    <source>
        <dbReference type="EMBL" id="VAW81250.1"/>
    </source>
</evidence>
<dbReference type="InterPro" id="IPR003423">
    <property type="entry name" value="OMP_efflux"/>
</dbReference>
<protein>
    <recommendedName>
        <fullName evidence="3">Heavy metal RND efflux outer membrane protein, CzcC family</fullName>
    </recommendedName>
</protein>
<dbReference type="PANTHER" id="PTHR30203:SF24">
    <property type="entry name" value="BLR4935 PROTEIN"/>
    <property type="match status" value="1"/>
</dbReference>
<feature type="non-terminal residue" evidence="2">
    <location>
        <position position="412"/>
    </location>
</feature>
<dbReference type="SUPFAM" id="SSF56954">
    <property type="entry name" value="Outer membrane efflux proteins (OEP)"/>
    <property type="match status" value="1"/>
</dbReference>
<dbReference type="AlphaFoldDB" id="A0A3B0YX60"/>
<proteinExistence type="predicted"/>
<dbReference type="GO" id="GO:0015562">
    <property type="term" value="F:efflux transmembrane transporter activity"/>
    <property type="evidence" value="ECO:0007669"/>
    <property type="project" value="InterPro"/>
</dbReference>